<dbReference type="InterPro" id="IPR029068">
    <property type="entry name" value="Glyas_Bleomycin-R_OHBP_Dase"/>
</dbReference>
<dbReference type="EMBL" id="CAEZXS010000176">
    <property type="protein sequence ID" value="CAB4708472.1"/>
    <property type="molecule type" value="Genomic_DNA"/>
</dbReference>
<sequence>MSAPIIRVHDVAFPRFSAPDLDVMQAFLLTFGMHTVAKSDEALYMRGTDAQHHVHVTHLGDPAFLGLAFQATRDELAVLAEATNTVVESLEEPGGGYVVHLTDPDGRIVDVVAEIEPIEALDLSVHASLNTGTERVRVDELQRVPLGASQVKRFGHAAIKTTSLTKLSQWYGETLGLLISDDMYLSGPEEPLGRFMRCDRGDQAADHHSLLILETGEARLGHCAWEVADIDDLMSGHDHLQSAGNRHYWGIGRHVLGGQIFDYWKDPLGFTVEHWTDSDLLTASAPIGTRSLIEPVNQWGPEPPSDLDF</sequence>
<evidence type="ECO:0000259" key="1">
    <source>
        <dbReference type="PROSITE" id="PS51819"/>
    </source>
</evidence>
<dbReference type="InterPro" id="IPR037523">
    <property type="entry name" value="VOC_core"/>
</dbReference>
<proteinExistence type="predicted"/>
<accession>A0A6J6QDB2</accession>
<protein>
    <submittedName>
        <fullName evidence="2">Unannotated protein</fullName>
    </submittedName>
</protein>
<reference evidence="2" key="1">
    <citation type="submission" date="2020-05" db="EMBL/GenBank/DDBJ databases">
        <authorList>
            <person name="Chiriac C."/>
            <person name="Salcher M."/>
            <person name="Ghai R."/>
            <person name="Kavagutti S V."/>
        </authorList>
    </citation>
    <scope>NUCLEOTIDE SEQUENCE</scope>
</reference>
<dbReference type="SUPFAM" id="SSF54593">
    <property type="entry name" value="Glyoxalase/Bleomycin resistance protein/Dihydroxybiphenyl dioxygenase"/>
    <property type="match status" value="1"/>
</dbReference>
<dbReference type="AlphaFoldDB" id="A0A6J6QDB2"/>
<dbReference type="Gene3D" id="3.10.180.10">
    <property type="entry name" value="2,3-Dihydroxybiphenyl 1,2-Dioxygenase, domain 1"/>
    <property type="match status" value="2"/>
</dbReference>
<feature type="domain" description="VOC" evidence="1">
    <location>
        <begin position="153"/>
        <end position="277"/>
    </location>
</feature>
<evidence type="ECO:0000313" key="2">
    <source>
        <dbReference type="EMBL" id="CAB4708472.1"/>
    </source>
</evidence>
<name>A0A6J6QDB2_9ZZZZ</name>
<organism evidence="2">
    <name type="scientific">freshwater metagenome</name>
    <dbReference type="NCBI Taxonomy" id="449393"/>
    <lineage>
        <taxon>unclassified sequences</taxon>
        <taxon>metagenomes</taxon>
        <taxon>ecological metagenomes</taxon>
    </lineage>
</organism>
<gene>
    <name evidence="2" type="ORF">UFOPK2582_01300</name>
</gene>
<dbReference type="PROSITE" id="PS51819">
    <property type="entry name" value="VOC"/>
    <property type="match status" value="1"/>
</dbReference>